<organism evidence="2 3">
    <name type="scientific">Strongyloides papillosus</name>
    <name type="common">Intestinal threadworm</name>
    <dbReference type="NCBI Taxonomy" id="174720"/>
    <lineage>
        <taxon>Eukaryota</taxon>
        <taxon>Metazoa</taxon>
        <taxon>Ecdysozoa</taxon>
        <taxon>Nematoda</taxon>
        <taxon>Chromadorea</taxon>
        <taxon>Rhabditida</taxon>
        <taxon>Tylenchina</taxon>
        <taxon>Panagrolaimomorpha</taxon>
        <taxon>Strongyloidoidea</taxon>
        <taxon>Strongyloididae</taxon>
        <taxon>Strongyloides</taxon>
    </lineage>
</organism>
<name>A0A0N5B647_STREA</name>
<dbReference type="Proteomes" id="UP000046392">
    <property type="component" value="Unplaced"/>
</dbReference>
<dbReference type="WBParaSite" id="SPAL_0000153600.1">
    <property type="protein sequence ID" value="SPAL_0000153600.1"/>
    <property type="gene ID" value="SPAL_0000153600"/>
</dbReference>
<evidence type="ECO:0000256" key="1">
    <source>
        <dbReference type="SAM" id="SignalP"/>
    </source>
</evidence>
<feature type="signal peptide" evidence="1">
    <location>
        <begin position="1"/>
        <end position="18"/>
    </location>
</feature>
<evidence type="ECO:0000313" key="3">
    <source>
        <dbReference type="WBParaSite" id="SPAL_0000153600.1"/>
    </source>
</evidence>
<keyword evidence="1" id="KW-0732">Signal</keyword>
<protein>
    <submittedName>
        <fullName evidence="3">PA2c domain-containing protein</fullName>
    </submittedName>
</protein>
<reference evidence="3" key="1">
    <citation type="submission" date="2017-02" db="UniProtKB">
        <authorList>
            <consortium name="WormBaseParasite"/>
        </authorList>
    </citation>
    <scope>IDENTIFICATION</scope>
</reference>
<dbReference type="AlphaFoldDB" id="A0A0N5B647"/>
<evidence type="ECO:0000313" key="2">
    <source>
        <dbReference type="Proteomes" id="UP000046392"/>
    </source>
</evidence>
<proteinExistence type="predicted"/>
<keyword evidence="2" id="KW-1185">Reference proteome</keyword>
<feature type="chain" id="PRO_5005893835" evidence="1">
    <location>
        <begin position="19"/>
        <end position="135"/>
    </location>
</feature>
<sequence length="135" mass="15109">MKYLILLIISTYLATVSALKCDSYYQYQVGGFQTQSFDNVISGCDACGYLYSNTTDYNSFKGFFSGCLSSAKTLAQNYDSKLINMTEFNAICDKNIKLGVPYCQGYTVINEDASETDSKICCCPTDLCTRVYYQK</sequence>
<accession>A0A0N5B647</accession>